<feature type="compositionally biased region" description="Basic and acidic residues" evidence="1">
    <location>
        <begin position="350"/>
        <end position="367"/>
    </location>
</feature>
<feature type="region of interest" description="Disordered" evidence="1">
    <location>
        <begin position="329"/>
        <end position="387"/>
    </location>
</feature>
<protein>
    <submittedName>
        <fullName evidence="2">Uncharacterized protein</fullName>
    </submittedName>
</protein>
<keyword evidence="3" id="KW-1185">Reference proteome</keyword>
<dbReference type="AlphaFoldDB" id="A0A7J6R8B7"/>
<evidence type="ECO:0000256" key="1">
    <source>
        <dbReference type="SAM" id="MobiDB-lite"/>
    </source>
</evidence>
<reference evidence="2 3" key="1">
    <citation type="submission" date="2020-04" db="EMBL/GenBank/DDBJ databases">
        <title>Perkinsus olseni comparative genomics.</title>
        <authorList>
            <person name="Bogema D.R."/>
        </authorList>
    </citation>
    <scope>NUCLEOTIDE SEQUENCE [LARGE SCALE GENOMIC DNA]</scope>
    <source>
        <strain evidence="2 3">ATCC PRA-207</strain>
    </source>
</reference>
<evidence type="ECO:0000313" key="3">
    <source>
        <dbReference type="Proteomes" id="UP000553632"/>
    </source>
</evidence>
<sequence length="926" mass="102121">MTLPLVPLMSFGGERSTRSDALRSSRVSEVDLLPPRYRPRQAAIEKRQAERRSGWNDRFYLGKIPEYDPLRDSSCAAYRAMLRRKRERTTKGKTSFKVSHYAEAFFHSRTKPNFLLAEADQLARDAAPVQSVIKAVLCRESTIQKLDQIDKVVSEQPSALDSASLRSELVTNLLALREASIRCVEAVVKWRESLIPRAAVPSSGSPGEGTTTGMPPLWTDANSNVNYLIKMKTDTLWLADASFHRLFAFSSRSDPFLVSPSVAPTTNRARVPEPSSERVGAAPRRAPRRTVHLPLHKNQIVRIQECEMSLLQEAVLDLAQEQALVSTEPVTMDASRDVPPASNSDSGESSARRVDVRETSDLSKSADDEQIDASSEGVTTHPEVTYSPARCSNDVMRAEFEKYVSTEAHPVSISSTRGTWELVEAAVYGRQGSTTRGGPSQASWWWVLGEDGKRIGLVVYHLKTHLAPQIHIVHISVKDLSFMDMVVTSLRGHIFERYPEVTTIRATLWYIENPTAEEGSKERYSLDKEIEASFQRAHFRWYQLTQEADGRRGQVMNSRRNTEELGDPVGLADGDVTVANDGTLQLQTCTLSPMTVGDRTSDRDSVCGAVNPIALAGALVKAEIAPDDLPTDMPSRSSALLRRLMEEVLNGDSTSALPESLTNSRILPWNIETVLQWVTESCWYDFTTERWSKALSAFVQSIEDVAVASSAPVSAVFGISVSLFVQVPYLVCDEELLAEEEQGYLLPVQFIARSDKSSPSTIFFIPTSDEEVLLAIMQNVGDITQEDILHVAAEALSGASRVDNPAYTHIILPHFLEEKISTSDALTGVELPSSTDDGDSPTAADRRGKIAGSVEFTRLSMVTACSKDRSLGFLRESVGPSKVARICSEEPFIVAVCHASLDDIDIPLHASLVCPNYRGPHEQLIG</sequence>
<dbReference type="Proteomes" id="UP000553632">
    <property type="component" value="Unassembled WGS sequence"/>
</dbReference>
<organism evidence="2 3">
    <name type="scientific">Perkinsus olseni</name>
    <name type="common">Perkinsus atlanticus</name>
    <dbReference type="NCBI Taxonomy" id="32597"/>
    <lineage>
        <taxon>Eukaryota</taxon>
        <taxon>Sar</taxon>
        <taxon>Alveolata</taxon>
        <taxon>Perkinsozoa</taxon>
        <taxon>Perkinsea</taxon>
        <taxon>Perkinsida</taxon>
        <taxon>Perkinsidae</taxon>
        <taxon>Perkinsus</taxon>
    </lineage>
</organism>
<name>A0A7J6R8B7_PEROL</name>
<proteinExistence type="predicted"/>
<evidence type="ECO:0000313" key="2">
    <source>
        <dbReference type="EMBL" id="KAF4716904.1"/>
    </source>
</evidence>
<comment type="caution">
    <text evidence="2">The sequence shown here is derived from an EMBL/GenBank/DDBJ whole genome shotgun (WGS) entry which is preliminary data.</text>
</comment>
<gene>
    <name evidence="2" type="ORF">FOZ63_006227</name>
</gene>
<feature type="region of interest" description="Disordered" evidence="1">
    <location>
        <begin position="265"/>
        <end position="286"/>
    </location>
</feature>
<accession>A0A7J6R8B7</accession>
<dbReference type="EMBL" id="JABANO010027398">
    <property type="protein sequence ID" value="KAF4716904.1"/>
    <property type="molecule type" value="Genomic_DNA"/>
</dbReference>